<sequence length="214" mass="24007">MTAVDEGFAARLRAGTRDEHERAERSVFVEALLGGALGREAYAGLLAQSYLFYDVLEAAGESWRGDPVIGGFVIDGLLRRDVLALDLDFLLGPGWRDALEPLPATQSYVDRLVEVGSTDRGAFVAHHYTRYLGDLSGGQVVRRRMQEIYGLTDDGVRFYVFDRVTKPKPFRDHYRALLDGAPWRDDERESLVAEANRAFQLNRAVFDDLATVYC</sequence>
<accession>A0A1H9KSA1</accession>
<keyword evidence="1 4" id="KW-0349">Heme</keyword>
<feature type="binding site" evidence="4">
    <location>
        <position position="128"/>
    </location>
    <ligand>
        <name>heme b</name>
        <dbReference type="ChEBI" id="CHEBI:60344"/>
    </ligand>
</feature>
<dbReference type="GO" id="GO:0004392">
    <property type="term" value="F:heme oxygenase (decyclizing) activity"/>
    <property type="evidence" value="ECO:0007669"/>
    <property type="project" value="InterPro"/>
</dbReference>
<organism evidence="6 7">
    <name type="scientific">Actinokineospora terrae</name>
    <dbReference type="NCBI Taxonomy" id="155974"/>
    <lineage>
        <taxon>Bacteria</taxon>
        <taxon>Bacillati</taxon>
        <taxon>Actinomycetota</taxon>
        <taxon>Actinomycetes</taxon>
        <taxon>Pseudonocardiales</taxon>
        <taxon>Pseudonocardiaceae</taxon>
        <taxon>Actinokineospora</taxon>
    </lineage>
</organism>
<gene>
    <name evidence="6" type="ORF">SAMN04487818_101302</name>
</gene>
<dbReference type="SUPFAM" id="SSF48613">
    <property type="entry name" value="Heme oxygenase-like"/>
    <property type="match status" value="1"/>
</dbReference>
<dbReference type="GO" id="GO:0006788">
    <property type="term" value="P:heme oxidation"/>
    <property type="evidence" value="ECO:0007669"/>
    <property type="project" value="InterPro"/>
</dbReference>
<evidence type="ECO:0000256" key="3">
    <source>
        <dbReference type="ARBA" id="ARBA00023004"/>
    </source>
</evidence>
<dbReference type="GO" id="GO:0006979">
    <property type="term" value="P:response to oxidative stress"/>
    <property type="evidence" value="ECO:0007669"/>
    <property type="project" value="TreeGrafter"/>
</dbReference>
<evidence type="ECO:0000256" key="2">
    <source>
        <dbReference type="ARBA" id="ARBA00022723"/>
    </source>
</evidence>
<dbReference type="GO" id="GO:0020037">
    <property type="term" value="F:heme binding"/>
    <property type="evidence" value="ECO:0007669"/>
    <property type="project" value="TreeGrafter"/>
</dbReference>
<evidence type="ECO:0000256" key="1">
    <source>
        <dbReference type="ARBA" id="ARBA00022617"/>
    </source>
</evidence>
<dbReference type="RefSeq" id="WP_092774559.1">
    <property type="nucleotide sequence ID" value="NZ_FOGI01000001.1"/>
</dbReference>
<dbReference type="GO" id="GO:0042167">
    <property type="term" value="P:heme catabolic process"/>
    <property type="evidence" value="ECO:0007669"/>
    <property type="project" value="TreeGrafter"/>
</dbReference>
<keyword evidence="2 5" id="KW-0479">Metal-binding</keyword>
<dbReference type="InterPro" id="IPR016053">
    <property type="entry name" value="Haem_Oase-like"/>
</dbReference>
<dbReference type="PANTHER" id="PTHR10720:SF0">
    <property type="entry name" value="HEME OXYGENASE"/>
    <property type="match status" value="1"/>
</dbReference>
<dbReference type="PRINTS" id="PR00088">
    <property type="entry name" value="HAEMOXYGNASE"/>
</dbReference>
<name>A0A1H9KSA1_9PSEU</name>
<evidence type="ECO:0000256" key="5">
    <source>
        <dbReference type="PIRSR" id="PIRSR000343-2"/>
    </source>
</evidence>
<evidence type="ECO:0000313" key="6">
    <source>
        <dbReference type="EMBL" id="SER01958.1"/>
    </source>
</evidence>
<dbReference type="Proteomes" id="UP000199051">
    <property type="component" value="Unassembled WGS sequence"/>
</dbReference>
<dbReference type="GO" id="GO:0046872">
    <property type="term" value="F:metal ion binding"/>
    <property type="evidence" value="ECO:0007669"/>
    <property type="project" value="UniProtKB-KW"/>
</dbReference>
<evidence type="ECO:0000313" key="7">
    <source>
        <dbReference type="Proteomes" id="UP000199051"/>
    </source>
</evidence>
<feature type="binding site" evidence="4">
    <location>
        <position position="175"/>
    </location>
    <ligand>
        <name>heme b</name>
        <dbReference type="ChEBI" id="CHEBI:60344"/>
    </ligand>
</feature>
<dbReference type="PANTHER" id="PTHR10720">
    <property type="entry name" value="HEME OXYGENASE"/>
    <property type="match status" value="1"/>
</dbReference>
<keyword evidence="3 5" id="KW-0408">Iron</keyword>
<dbReference type="Gene3D" id="1.20.910.10">
    <property type="entry name" value="Heme oxygenase-like"/>
    <property type="match status" value="1"/>
</dbReference>
<dbReference type="AlphaFoldDB" id="A0A1H9KSA1"/>
<feature type="binding site" description="axial binding residue" evidence="5">
    <location>
        <position position="20"/>
    </location>
    <ligand>
        <name>heme b</name>
        <dbReference type="ChEBI" id="CHEBI:60344"/>
    </ligand>
    <ligandPart>
        <name>Fe</name>
        <dbReference type="ChEBI" id="CHEBI:18248"/>
    </ligandPart>
</feature>
<protein>
    <submittedName>
        <fullName evidence="6">Heme oxygenase</fullName>
    </submittedName>
</protein>
<dbReference type="EMBL" id="FOGI01000001">
    <property type="protein sequence ID" value="SER01958.1"/>
    <property type="molecule type" value="Genomic_DNA"/>
</dbReference>
<dbReference type="InterPro" id="IPR016084">
    <property type="entry name" value="Haem_Oase-like_multi-hlx"/>
</dbReference>
<feature type="binding site" evidence="4">
    <location>
        <position position="13"/>
    </location>
    <ligand>
        <name>heme b</name>
        <dbReference type="ChEBI" id="CHEBI:60344"/>
    </ligand>
</feature>
<reference evidence="7" key="1">
    <citation type="submission" date="2016-10" db="EMBL/GenBank/DDBJ databases">
        <authorList>
            <person name="Varghese N."/>
            <person name="Submissions S."/>
        </authorList>
    </citation>
    <scope>NUCLEOTIDE SEQUENCE [LARGE SCALE GENOMIC DNA]</scope>
    <source>
        <strain evidence="7">DSM 44260</strain>
    </source>
</reference>
<dbReference type="Pfam" id="PF01126">
    <property type="entry name" value="Heme_oxygenase"/>
    <property type="match status" value="1"/>
</dbReference>
<keyword evidence="7" id="KW-1185">Reference proteome</keyword>
<dbReference type="CDD" id="cd19165">
    <property type="entry name" value="HemeO"/>
    <property type="match status" value="1"/>
</dbReference>
<dbReference type="PIRSF" id="PIRSF000343">
    <property type="entry name" value="Haem_Oase"/>
    <property type="match status" value="1"/>
</dbReference>
<evidence type="ECO:0000256" key="4">
    <source>
        <dbReference type="PIRSR" id="PIRSR000343-1"/>
    </source>
</evidence>
<dbReference type="InterPro" id="IPR002051">
    <property type="entry name" value="Haem_Oase"/>
</dbReference>
<proteinExistence type="predicted"/>
<dbReference type="STRING" id="155974.SAMN04487818_101302"/>